<proteinExistence type="predicted"/>
<dbReference type="Pfam" id="PF08263">
    <property type="entry name" value="LRRNT_2"/>
    <property type="match status" value="1"/>
</dbReference>
<keyword evidence="4" id="KW-0433">Leucine-rich repeat</keyword>
<feature type="region of interest" description="Disordered" evidence="12">
    <location>
        <begin position="1340"/>
        <end position="1438"/>
    </location>
</feature>
<feature type="compositionally biased region" description="Basic and acidic residues" evidence="12">
    <location>
        <begin position="1018"/>
        <end position="1042"/>
    </location>
</feature>
<keyword evidence="3" id="KW-1003">Cell membrane</keyword>
<comment type="caution">
    <text evidence="15">The sequence shown here is derived from an EMBL/GenBank/DDBJ whole genome shotgun (WGS) entry which is preliminary data.</text>
</comment>
<dbReference type="CDD" id="cd12087">
    <property type="entry name" value="TM_EGFR-like"/>
    <property type="match status" value="1"/>
</dbReference>
<feature type="region of interest" description="Disordered" evidence="12">
    <location>
        <begin position="592"/>
        <end position="642"/>
    </location>
</feature>
<dbReference type="InterPro" id="IPR032675">
    <property type="entry name" value="LRR_dom_sf"/>
</dbReference>
<feature type="compositionally biased region" description="Low complexity" evidence="12">
    <location>
        <begin position="1092"/>
        <end position="1105"/>
    </location>
</feature>
<feature type="compositionally biased region" description="Gly residues" evidence="12">
    <location>
        <begin position="933"/>
        <end position="947"/>
    </location>
</feature>
<feature type="region of interest" description="Disordered" evidence="12">
    <location>
        <begin position="1191"/>
        <end position="1240"/>
    </location>
</feature>
<feature type="compositionally biased region" description="Low complexity" evidence="12">
    <location>
        <begin position="594"/>
        <end position="609"/>
    </location>
</feature>
<feature type="compositionally biased region" description="Polar residues" evidence="12">
    <location>
        <begin position="1106"/>
        <end position="1119"/>
    </location>
</feature>
<evidence type="ECO:0000256" key="4">
    <source>
        <dbReference type="ARBA" id="ARBA00022614"/>
    </source>
</evidence>
<evidence type="ECO:0000313" key="15">
    <source>
        <dbReference type="EMBL" id="KAK9918583.1"/>
    </source>
</evidence>
<evidence type="ECO:0000256" key="11">
    <source>
        <dbReference type="ARBA" id="ARBA00037847"/>
    </source>
</evidence>
<keyword evidence="7 13" id="KW-1133">Transmembrane helix</keyword>
<evidence type="ECO:0000256" key="5">
    <source>
        <dbReference type="ARBA" id="ARBA00022692"/>
    </source>
</evidence>
<name>A0ABR2Z328_9CHLO</name>
<keyword evidence="9" id="KW-0675">Receptor</keyword>
<evidence type="ECO:0000256" key="1">
    <source>
        <dbReference type="ARBA" id="ARBA00004236"/>
    </source>
</evidence>
<feature type="region of interest" description="Disordered" evidence="12">
    <location>
        <begin position="933"/>
        <end position="962"/>
    </location>
</feature>
<evidence type="ECO:0000256" key="6">
    <source>
        <dbReference type="ARBA" id="ARBA00022729"/>
    </source>
</evidence>
<feature type="region of interest" description="Disordered" evidence="12">
    <location>
        <begin position="1"/>
        <end position="21"/>
    </location>
</feature>
<evidence type="ECO:0000256" key="3">
    <source>
        <dbReference type="ARBA" id="ARBA00022475"/>
    </source>
</evidence>
<feature type="compositionally biased region" description="Polar residues" evidence="12">
    <location>
        <begin position="1195"/>
        <end position="1205"/>
    </location>
</feature>
<keyword evidence="6" id="KW-0732">Signal</keyword>
<evidence type="ECO:0000256" key="12">
    <source>
        <dbReference type="SAM" id="MobiDB-lite"/>
    </source>
</evidence>
<feature type="compositionally biased region" description="Low complexity" evidence="12">
    <location>
        <begin position="623"/>
        <end position="642"/>
    </location>
</feature>
<feature type="region of interest" description="Disordered" evidence="12">
    <location>
        <begin position="976"/>
        <end position="1173"/>
    </location>
</feature>
<feature type="compositionally biased region" description="Low complexity" evidence="12">
    <location>
        <begin position="1001"/>
        <end position="1017"/>
    </location>
</feature>
<keyword evidence="10" id="KW-0325">Glycoprotein</keyword>
<keyword evidence="16" id="KW-1185">Reference proteome</keyword>
<evidence type="ECO:0000256" key="2">
    <source>
        <dbReference type="ARBA" id="ARBA00004430"/>
    </source>
</evidence>
<accession>A0ABR2Z328</accession>
<evidence type="ECO:0000256" key="13">
    <source>
        <dbReference type="SAM" id="Phobius"/>
    </source>
</evidence>
<sequence length="1438" mass="145091">MAAADWGSHARTLKQNRPPCIGPACEPPGGAVATGAAQPAGNAGLAAAGAAAASAVPVPGLNSTDVAALKLLAQSFANFKGIGLKGWDFSRSPCQGWSGVTCNSAGRVVKLDLGGWNIAGRLTPELASLDQLQILNVSSNNFTGGLSSTWGAPGVFPNLVTMDLSQNYLLGGILLTQWGTPGSFPKLETLKLINTGLTGQLPVLWGVNGSFPSLSTLDASRNIISGPLPATWASQGALPSLSTLVLSANNLSGSLPPEWGANGTSFTGLRKLDVRQNGLSGYLPDLWGAGFKSIEVLSLQENNFMGELPMSWAALGRFPALGYLELWKNSLSGAVPAAWGNYNAFPALRSLSLKPGNSDLCGWVPDRLGITTGLKSGYLGNCSALPPPRPRIVLPALLAPAPAPMVSAFSILTQAPVLAPAAAPAAALPIVPAALAPAPAPTAAALPVLPVTGSVVGRYMNLTAPANATAAAPLLPVPAPAPLLARVVPAANLTAPADATVKTVPAPVPAPVVAPVVAPVTAVAPVAAPVKAPVLAPAPVTVPAPAPATVPVPAPAPVTVPVPAPAAPAPAPVVAPVPAPAAAVPFATPPPTPTSAGVAAMAQADAQMAGPPPTPRAQPKRTPAATSAAAADQPAADAAAPAAADSSVSSFIPPSTDPNTIYLQASYNLTGVGLAPANATTRKRIQTALRKTLGSGVNATLLEVGTQGAAPTDSSSAAADASSADASSADAAPAASPDASIAGAGRRLLRVGSAIAGVDNAADTSASPSAGDAPAAPKKKTTVAARFLLTTTPDQMAVVAQTVAQDTTVTKFEQQLKTAGLPNTKSVFTDVSQIGPDGTLTKVQEGGAVSGFLTGSPTYTTATASADSASGGTPSKPNAGAIAGGVIGALLAVTLAGLGAWFYTKRKHSRDLAGSGSKPGSQEGQLHLAQEEFGGGSRRGPLGGQLGGSLPPTKGGSGSREVDHDKVDAMVAAMKADAARARSQRLPSLKLPDLKPGQKDVAPAAAAGYTPPAVVGGKAEDSANEHDDKSEASDKAISRSESAEPSPLSPLQAKALDKGKGKMVQGRRTDSASSLRSVMDPSRQMTEIVGPSSSSDASGSTAGSTVESLSGSEGMTPIQTALLAQGSGDKYLKESGTPQSSRGTNRGGSGARQSSRAPLSPHYGESSSRGRDIQRARSGNILQHLAAELRRAEASGNTDRLVSTGGSRGATYPAPGVRRRQSDPDFLSQIAGGQPPQSREQTLRMLRLLEEREYQAASLARARSGGGGGRSRQVLRDDLGMPIQGMSRNGSGLGLNEARGLEHRLGSRGSGVSFIDMRQHQGGGGSGGRSRSAALAGIERLNSGGSEQRMYRSQRSDGLERANSQGSGYGGVPMEPVGEHRELGGGGWGSAMKILGEMERDMERDAGPGDLSDRIARRSRSRDLDPSSSSGGRRGSRR</sequence>
<dbReference type="Proteomes" id="UP001491310">
    <property type="component" value="Unassembled WGS sequence"/>
</dbReference>
<reference evidence="15 16" key="1">
    <citation type="journal article" date="2024" name="Nat. Commun.">
        <title>Phylogenomics reveals the evolutionary origins of lichenization in chlorophyte algae.</title>
        <authorList>
            <person name="Puginier C."/>
            <person name="Libourel C."/>
            <person name="Otte J."/>
            <person name="Skaloud P."/>
            <person name="Haon M."/>
            <person name="Grisel S."/>
            <person name="Petersen M."/>
            <person name="Berrin J.G."/>
            <person name="Delaux P.M."/>
            <person name="Dal Grande F."/>
            <person name="Keller J."/>
        </authorList>
    </citation>
    <scope>NUCLEOTIDE SEQUENCE [LARGE SCALE GENOMIC DNA]</scope>
    <source>
        <strain evidence="15 16">SAG 216-7</strain>
    </source>
</reference>
<evidence type="ECO:0000256" key="7">
    <source>
        <dbReference type="ARBA" id="ARBA00022989"/>
    </source>
</evidence>
<evidence type="ECO:0000256" key="10">
    <source>
        <dbReference type="ARBA" id="ARBA00023180"/>
    </source>
</evidence>
<feature type="domain" description="Leucine-rich repeat-containing N-terminal plant-type" evidence="14">
    <location>
        <begin position="63"/>
        <end position="103"/>
    </location>
</feature>
<comment type="subcellular location">
    <subcellularLocation>
        <location evidence="1">Cell membrane</location>
    </subcellularLocation>
    <subcellularLocation>
        <location evidence="2">Cytoplasm</location>
        <location evidence="2">Cytoskeleton</location>
        <location evidence="2">Cilium axoneme</location>
    </subcellularLocation>
    <subcellularLocation>
        <location evidence="11">Endomembrane system</location>
        <topology evidence="11">Single-pass membrane protein</topology>
    </subcellularLocation>
</comment>
<feature type="transmembrane region" description="Helical" evidence="13">
    <location>
        <begin position="881"/>
        <end position="903"/>
    </location>
</feature>
<evidence type="ECO:0000256" key="9">
    <source>
        <dbReference type="ARBA" id="ARBA00023170"/>
    </source>
</evidence>
<feature type="compositionally biased region" description="Basic and acidic residues" evidence="12">
    <location>
        <begin position="1396"/>
        <end position="1425"/>
    </location>
</feature>
<evidence type="ECO:0000313" key="16">
    <source>
        <dbReference type="Proteomes" id="UP001491310"/>
    </source>
</evidence>
<keyword evidence="8 13" id="KW-0472">Membrane</keyword>
<dbReference type="Gene3D" id="3.80.10.10">
    <property type="entry name" value="Ribonuclease Inhibitor"/>
    <property type="match status" value="2"/>
</dbReference>
<protein>
    <recommendedName>
        <fullName evidence="14">Leucine-rich repeat-containing N-terminal plant-type domain-containing protein</fullName>
    </recommendedName>
</protein>
<dbReference type="EMBL" id="JALJOT010000001">
    <property type="protein sequence ID" value="KAK9918583.1"/>
    <property type="molecule type" value="Genomic_DNA"/>
</dbReference>
<organism evidence="15 16">
    <name type="scientific">Coccomyxa subellipsoidea</name>
    <dbReference type="NCBI Taxonomy" id="248742"/>
    <lineage>
        <taxon>Eukaryota</taxon>
        <taxon>Viridiplantae</taxon>
        <taxon>Chlorophyta</taxon>
        <taxon>core chlorophytes</taxon>
        <taxon>Trebouxiophyceae</taxon>
        <taxon>Trebouxiophyceae incertae sedis</taxon>
        <taxon>Coccomyxaceae</taxon>
        <taxon>Coccomyxa</taxon>
    </lineage>
</organism>
<evidence type="ECO:0000256" key="8">
    <source>
        <dbReference type="ARBA" id="ARBA00023136"/>
    </source>
</evidence>
<keyword evidence="5 13" id="KW-0812">Transmembrane</keyword>
<gene>
    <name evidence="15" type="ORF">WJX75_005145</name>
</gene>
<dbReference type="PANTHER" id="PTHR48052:SF8">
    <property type="entry name" value="LRR RECEPTOR-LIKE SERINE_THREONINE-PROTEIN KINASE FLS2"/>
    <property type="match status" value="1"/>
</dbReference>
<dbReference type="InterPro" id="IPR013210">
    <property type="entry name" value="LRR_N_plant-typ"/>
</dbReference>
<dbReference type="PANTHER" id="PTHR48052">
    <property type="entry name" value="UNNAMED PRODUCT"/>
    <property type="match status" value="1"/>
</dbReference>
<dbReference type="SUPFAM" id="SSF52058">
    <property type="entry name" value="L domain-like"/>
    <property type="match status" value="1"/>
</dbReference>
<evidence type="ECO:0000259" key="14">
    <source>
        <dbReference type="Pfam" id="PF08263"/>
    </source>
</evidence>